<dbReference type="Proteomes" id="UP000886885">
    <property type="component" value="Chromosome 12A"/>
</dbReference>
<reference evidence="1" key="1">
    <citation type="journal article" date="2020" name="bioRxiv">
        <title>Hybrid origin of Populus tomentosa Carr. identified through genome sequencing and phylogenomic analysis.</title>
        <authorList>
            <person name="An X."/>
            <person name="Gao K."/>
            <person name="Chen Z."/>
            <person name="Li J."/>
            <person name="Yang X."/>
            <person name="Yang X."/>
            <person name="Zhou J."/>
            <person name="Guo T."/>
            <person name="Zhao T."/>
            <person name="Huang S."/>
            <person name="Miao D."/>
            <person name="Khan W.U."/>
            <person name="Rao P."/>
            <person name="Ye M."/>
            <person name="Lei B."/>
            <person name="Liao W."/>
            <person name="Wang J."/>
            <person name="Ji L."/>
            <person name="Li Y."/>
            <person name="Guo B."/>
            <person name="Mustafa N.S."/>
            <person name="Li S."/>
            <person name="Yun Q."/>
            <person name="Keller S.R."/>
            <person name="Mao J."/>
            <person name="Zhang R."/>
            <person name="Strauss S.H."/>
        </authorList>
    </citation>
    <scope>NUCLEOTIDE SEQUENCE</scope>
    <source>
        <strain evidence="1">GM15</strain>
        <tissue evidence="1">Leaf</tissue>
    </source>
</reference>
<evidence type="ECO:0000313" key="1">
    <source>
        <dbReference type="EMBL" id="KAG6754019.1"/>
    </source>
</evidence>
<comment type="caution">
    <text evidence="1">The sequence shown here is derived from an EMBL/GenBank/DDBJ whole genome shotgun (WGS) entry which is preliminary data.</text>
</comment>
<evidence type="ECO:0000313" key="2">
    <source>
        <dbReference type="Proteomes" id="UP000886885"/>
    </source>
</evidence>
<organism evidence="1 2">
    <name type="scientific">Populus tomentosa</name>
    <name type="common">Chinese white poplar</name>
    <dbReference type="NCBI Taxonomy" id="118781"/>
    <lineage>
        <taxon>Eukaryota</taxon>
        <taxon>Viridiplantae</taxon>
        <taxon>Streptophyta</taxon>
        <taxon>Embryophyta</taxon>
        <taxon>Tracheophyta</taxon>
        <taxon>Spermatophyta</taxon>
        <taxon>Magnoliopsida</taxon>
        <taxon>eudicotyledons</taxon>
        <taxon>Gunneridae</taxon>
        <taxon>Pentapetalae</taxon>
        <taxon>rosids</taxon>
        <taxon>fabids</taxon>
        <taxon>Malpighiales</taxon>
        <taxon>Salicaceae</taxon>
        <taxon>Saliceae</taxon>
        <taxon>Populus</taxon>
    </lineage>
</organism>
<proteinExistence type="predicted"/>
<dbReference type="OrthoDB" id="1745411at2759"/>
<name>A0A8X7YMW3_POPTO</name>
<sequence length="146" mass="16082">MLLDSFGHLYSPSILDSREINLRSGPVNAFMANLNSRIMPAGSLHVVVIGINNQYGPDREGMLEKSSVARDFPIGKAVYSFMQDFVPSSSSFPGRNTGRFTCQCSHLKSIMSGTESFSDGTAKDEHQIPMRVVTTTRPIPEQELNL</sequence>
<dbReference type="EMBL" id="JAAWWB010000023">
    <property type="protein sequence ID" value="KAG6754019.1"/>
    <property type="molecule type" value="Genomic_DNA"/>
</dbReference>
<gene>
    <name evidence="1" type="ORF">POTOM_042027</name>
</gene>
<dbReference type="AlphaFoldDB" id="A0A8X7YMW3"/>
<protein>
    <submittedName>
        <fullName evidence="1">Uncharacterized protein</fullName>
    </submittedName>
</protein>
<accession>A0A8X7YMW3</accession>
<keyword evidence="2" id="KW-1185">Reference proteome</keyword>